<dbReference type="OrthoDB" id="9765084at2"/>
<keyword evidence="2" id="KW-1185">Reference proteome</keyword>
<dbReference type="PANTHER" id="PTHR43861">
    <property type="entry name" value="TRANS-ACONITATE 2-METHYLTRANSFERASE-RELATED"/>
    <property type="match status" value="1"/>
</dbReference>
<dbReference type="STRING" id="670154.SAMN04488002_2242"/>
<dbReference type="SUPFAM" id="SSF53335">
    <property type="entry name" value="S-adenosyl-L-methionine-dependent methyltransferases"/>
    <property type="match status" value="1"/>
</dbReference>
<sequence>MSQNDPSEGILRDASRHYASGAADKAKKLMRKLPPPKSWAARAAFVQLHRNLGTPRPEEEASLSAELAPPPVSAEQAFDRAQAYLLLNHAEALPAAQLAHALNPTEDGPILLVLKILLEANQPDEAYAAMLKAVDRRTDQGGLLLAVAKIFGQRDHIPHAEALLDLARPHHQDNLAEFDFVKAGILGTLPAGSSQSDMAETIFNKFAGDYDQVLADIGYRVPEIVREMLAASPLKKSKHLNVLDAGCGTGLCAKLLRPYSKSLHGVDISAAMLEKAKAKKIYDGLTRSDLNQPATVPAGPFDLVVAADVLIYFGNLAPVLASLGQRVAPGGWLLLTVENGEALPSPGFKLGASGRYKHSEDHVTSALTAAGMGRPKQMLHRTLRYEFGTEVKGLAFAAQKPMLAF</sequence>
<reference evidence="2" key="1">
    <citation type="submission" date="2016-10" db="EMBL/GenBank/DDBJ databases">
        <authorList>
            <person name="Varghese N."/>
            <person name="Submissions S."/>
        </authorList>
    </citation>
    <scope>NUCLEOTIDE SEQUENCE [LARGE SCALE GENOMIC DNA]</scope>
    <source>
        <strain evidence="2">DSM 26921</strain>
    </source>
</reference>
<dbReference type="Pfam" id="PF13489">
    <property type="entry name" value="Methyltransf_23"/>
    <property type="match status" value="1"/>
</dbReference>
<organism evidence="1 2">
    <name type="scientific">Litoreibacter janthinus</name>
    <dbReference type="NCBI Taxonomy" id="670154"/>
    <lineage>
        <taxon>Bacteria</taxon>
        <taxon>Pseudomonadati</taxon>
        <taxon>Pseudomonadota</taxon>
        <taxon>Alphaproteobacteria</taxon>
        <taxon>Rhodobacterales</taxon>
        <taxon>Roseobacteraceae</taxon>
        <taxon>Litoreibacter</taxon>
    </lineage>
</organism>
<accession>A0A1I6H0B9</accession>
<dbReference type="Proteomes" id="UP000199658">
    <property type="component" value="Unassembled WGS sequence"/>
</dbReference>
<dbReference type="GO" id="GO:0032259">
    <property type="term" value="P:methylation"/>
    <property type="evidence" value="ECO:0007669"/>
    <property type="project" value="UniProtKB-KW"/>
</dbReference>
<dbReference type="EMBL" id="FOYO01000001">
    <property type="protein sequence ID" value="SFR47840.1"/>
    <property type="molecule type" value="Genomic_DNA"/>
</dbReference>
<dbReference type="CDD" id="cd02440">
    <property type="entry name" value="AdoMet_MTases"/>
    <property type="match status" value="1"/>
</dbReference>
<evidence type="ECO:0000313" key="1">
    <source>
        <dbReference type="EMBL" id="SFR47840.1"/>
    </source>
</evidence>
<proteinExistence type="predicted"/>
<name>A0A1I6H0B9_9RHOB</name>
<dbReference type="GO" id="GO:0008168">
    <property type="term" value="F:methyltransferase activity"/>
    <property type="evidence" value="ECO:0007669"/>
    <property type="project" value="UniProtKB-KW"/>
</dbReference>
<gene>
    <name evidence="1" type="ORF">SAMN04488002_2242</name>
</gene>
<dbReference type="AlphaFoldDB" id="A0A1I6H0B9"/>
<keyword evidence="1" id="KW-0489">Methyltransferase</keyword>
<protein>
    <submittedName>
        <fullName evidence="1">Methyltransferase domain-containing protein</fullName>
    </submittedName>
</protein>
<dbReference type="RefSeq" id="WP_090216727.1">
    <property type="nucleotide sequence ID" value="NZ_FOYO01000001.1"/>
</dbReference>
<dbReference type="Gene3D" id="3.40.50.150">
    <property type="entry name" value="Vaccinia Virus protein VP39"/>
    <property type="match status" value="1"/>
</dbReference>
<evidence type="ECO:0000313" key="2">
    <source>
        <dbReference type="Proteomes" id="UP000199658"/>
    </source>
</evidence>
<dbReference type="PANTHER" id="PTHR43861:SF1">
    <property type="entry name" value="TRANS-ACONITATE 2-METHYLTRANSFERASE"/>
    <property type="match status" value="1"/>
</dbReference>
<keyword evidence="1" id="KW-0808">Transferase</keyword>
<dbReference type="InterPro" id="IPR029063">
    <property type="entry name" value="SAM-dependent_MTases_sf"/>
</dbReference>